<evidence type="ECO:0000259" key="20">
    <source>
        <dbReference type="Pfam" id="PF00912"/>
    </source>
</evidence>
<feature type="transmembrane region" description="Helical" evidence="18">
    <location>
        <begin position="14"/>
        <end position="35"/>
    </location>
</feature>
<protein>
    <submittedName>
        <fullName evidence="21">Penicillin-binding protein 1C</fullName>
    </submittedName>
</protein>
<dbReference type="Gene3D" id="3.40.710.10">
    <property type="entry name" value="DD-peptidase/beta-lactamase superfamily"/>
    <property type="match status" value="1"/>
</dbReference>
<keyword evidence="3" id="KW-1003">Cell membrane</keyword>
<dbReference type="PANTHER" id="PTHR32282:SF11">
    <property type="entry name" value="PENICILLIN-BINDING PROTEIN 1B"/>
    <property type="match status" value="1"/>
</dbReference>
<sequence length="843" mass="93466">MRRFWTNRRRWQKIALIALVPLGIAFGALYLWLFADLPSLDNLQAGLALPSTRLYDRHGRLLYEVIDPQGGRNRVVPLEQIPESLVQATIATEDRYFYQSIGIDLVGILRALWINVQGGEVRVGGSTITQQVARNLLLDPQQRAERSLRRKLREMILALQLAARYSKSEILALYLNQTYYGNLAYGVQSAAEVYFGKDVSQLTLAESALLAGLPQAPALHDPLRDPQAAKARQRVVLNLMVEAGYITRAAADRAYAEPLQYGSAKFIMNAPHFVQAVWRQLERDFPEHIYRGGLRVITTLDLDWQRAAEEAARRHLAALNTASPEKPSSQAVGAAVVALDPHTGQLLVMLGSPDFFNAEIDGAINMALVPRQPGSTLKPFVYALAFDPNRPEPWTPATMVLDVTTPFVTKRGESYTPHNYGLVEHGPVSVREALASSYNIPAVAALEQVGVGNLIRLLTQLGVTTLTDPERYDLSIALGGGEVRLTELVAAYAALANQGRPIATSMLLRVEAADGSLLYEWQQPPPADPVIDERVAWLITDILSDPEARMPSFGVRSPLSIGRPAAVKTGTTTDFRDNWTVGYTPQIVVGVWVGNPNNQPMVNVSGVSGAGPIWNDFMRVVLKDKPELTFERPDGLVQAEVCALSGLLPTPYCPQRRVEWFIRGTVPTKYDDLYQLFTIDARTGLLADEHTPERYRRERVYLVLPQEARAWAARNGIEPPPVPLSQVARQVAAVRFLTPDPHTIFQLTPLIPREAQRIKLSAAVPSGTRAVSYWLRDAHGQERLIATVEHEPYWAWWQLEVGDYALIARAQLADGTLQESQALPLRVIAYVPPNQRPPSGEVQ</sequence>
<dbReference type="AlphaFoldDB" id="A0A2M8PZB0"/>
<comment type="caution">
    <text evidence="21">The sequence shown here is derived from an EMBL/GenBank/DDBJ whole genome shotgun (WGS) entry which is preliminary data.</text>
</comment>
<evidence type="ECO:0000256" key="18">
    <source>
        <dbReference type="SAM" id="Phobius"/>
    </source>
</evidence>
<dbReference type="InterPro" id="IPR036950">
    <property type="entry name" value="PBP_transglycosylase"/>
</dbReference>
<evidence type="ECO:0000256" key="14">
    <source>
        <dbReference type="ARBA" id="ARBA00023268"/>
    </source>
</evidence>
<keyword evidence="11" id="KW-0573">Peptidoglycan synthesis</keyword>
<keyword evidence="6" id="KW-0328">Glycosyltransferase</keyword>
<feature type="domain" description="Glycosyl transferase family 51" evidence="20">
    <location>
        <begin position="69"/>
        <end position="240"/>
    </location>
</feature>
<dbReference type="EMBL" id="PGTL01000007">
    <property type="protein sequence ID" value="PJF42881.1"/>
    <property type="molecule type" value="Genomic_DNA"/>
</dbReference>
<dbReference type="InterPro" id="IPR001460">
    <property type="entry name" value="PCN-bd_Tpept"/>
</dbReference>
<dbReference type="GO" id="GO:0071555">
    <property type="term" value="P:cell wall organization"/>
    <property type="evidence" value="ECO:0007669"/>
    <property type="project" value="UniProtKB-KW"/>
</dbReference>
<dbReference type="InterPro" id="IPR050396">
    <property type="entry name" value="Glycosyltr_51/Transpeptidase"/>
</dbReference>
<evidence type="ECO:0000313" key="21">
    <source>
        <dbReference type="EMBL" id="PJF42881.1"/>
    </source>
</evidence>
<evidence type="ECO:0000256" key="1">
    <source>
        <dbReference type="ARBA" id="ARBA00004236"/>
    </source>
</evidence>
<evidence type="ECO:0000313" key="22">
    <source>
        <dbReference type="Proteomes" id="UP000228947"/>
    </source>
</evidence>
<comment type="catalytic activity">
    <reaction evidence="17">
        <text>[GlcNAc-(1-&gt;4)-Mur2Ac(oyl-L-Ala-gamma-D-Glu-L-Lys-D-Ala-D-Ala)](n)-di-trans,octa-cis-undecaprenyl diphosphate + beta-D-GlcNAc-(1-&gt;4)-Mur2Ac(oyl-L-Ala-gamma-D-Glu-L-Lys-D-Ala-D-Ala)-di-trans,octa-cis-undecaprenyl diphosphate = [GlcNAc-(1-&gt;4)-Mur2Ac(oyl-L-Ala-gamma-D-Glu-L-Lys-D-Ala-D-Ala)](n+1)-di-trans,octa-cis-undecaprenyl diphosphate + di-trans,octa-cis-undecaprenyl diphosphate + H(+)</text>
        <dbReference type="Rhea" id="RHEA:23708"/>
        <dbReference type="Rhea" id="RHEA-COMP:9602"/>
        <dbReference type="Rhea" id="RHEA-COMP:9603"/>
        <dbReference type="ChEBI" id="CHEBI:15378"/>
        <dbReference type="ChEBI" id="CHEBI:58405"/>
        <dbReference type="ChEBI" id="CHEBI:60033"/>
        <dbReference type="ChEBI" id="CHEBI:78435"/>
        <dbReference type="EC" id="2.4.99.28"/>
    </reaction>
</comment>
<dbReference type="GO" id="GO:0008360">
    <property type="term" value="P:regulation of cell shape"/>
    <property type="evidence" value="ECO:0007669"/>
    <property type="project" value="UniProtKB-KW"/>
</dbReference>
<dbReference type="SUPFAM" id="SSF53955">
    <property type="entry name" value="Lysozyme-like"/>
    <property type="match status" value="1"/>
</dbReference>
<keyword evidence="13 18" id="KW-0472">Membrane</keyword>
<gene>
    <name evidence="21" type="primary">pbpC</name>
    <name evidence="21" type="ORF">CUN50_02480</name>
</gene>
<evidence type="ECO:0000256" key="10">
    <source>
        <dbReference type="ARBA" id="ARBA00022960"/>
    </source>
</evidence>
<keyword evidence="15" id="KW-0961">Cell wall biogenesis/degradation</keyword>
<reference evidence="21 22" key="1">
    <citation type="submission" date="2017-11" db="EMBL/GenBank/DDBJ databases">
        <title>Evolution of Phototrophy in the Chloroflexi Phylum Driven by Horizontal Gene Transfer.</title>
        <authorList>
            <person name="Ward L.M."/>
            <person name="Hemp J."/>
            <person name="Shih P.M."/>
            <person name="Mcglynn S.E."/>
            <person name="Fischer W."/>
        </authorList>
    </citation>
    <scope>NUCLEOTIDE SEQUENCE [LARGE SCALE GENOMIC DNA]</scope>
    <source>
        <strain evidence="21">CP1_1M</strain>
    </source>
</reference>
<evidence type="ECO:0000256" key="16">
    <source>
        <dbReference type="ARBA" id="ARBA00034000"/>
    </source>
</evidence>
<dbReference type="Pfam" id="PF00912">
    <property type="entry name" value="Transgly"/>
    <property type="match status" value="1"/>
</dbReference>
<keyword evidence="5" id="KW-0645">Protease</keyword>
<dbReference type="Gene3D" id="1.10.3810.10">
    <property type="entry name" value="Biosynthetic peptidoglycan transglycosylase-like"/>
    <property type="match status" value="1"/>
</dbReference>
<evidence type="ECO:0000259" key="19">
    <source>
        <dbReference type="Pfam" id="PF00905"/>
    </source>
</evidence>
<keyword evidence="4" id="KW-0121">Carboxypeptidase</keyword>
<keyword evidence="14" id="KW-0511">Multifunctional enzyme</keyword>
<dbReference type="GO" id="GO:0008658">
    <property type="term" value="F:penicillin binding"/>
    <property type="evidence" value="ECO:0007669"/>
    <property type="project" value="InterPro"/>
</dbReference>
<feature type="domain" description="Penicillin-binding protein transpeptidase" evidence="19">
    <location>
        <begin position="335"/>
        <end position="618"/>
    </location>
</feature>
<dbReference type="GO" id="GO:0030288">
    <property type="term" value="C:outer membrane-bounded periplasmic space"/>
    <property type="evidence" value="ECO:0007669"/>
    <property type="project" value="TreeGrafter"/>
</dbReference>
<dbReference type="NCBIfam" id="TIGR02073">
    <property type="entry name" value="PBP_1c"/>
    <property type="match status" value="1"/>
</dbReference>
<dbReference type="GO" id="GO:0008955">
    <property type="term" value="F:peptidoglycan glycosyltransferase activity"/>
    <property type="evidence" value="ECO:0007669"/>
    <property type="project" value="UniProtKB-EC"/>
</dbReference>
<dbReference type="GO" id="GO:0009002">
    <property type="term" value="F:serine-type D-Ala-D-Ala carboxypeptidase activity"/>
    <property type="evidence" value="ECO:0007669"/>
    <property type="project" value="UniProtKB-EC"/>
</dbReference>
<evidence type="ECO:0000256" key="7">
    <source>
        <dbReference type="ARBA" id="ARBA00022679"/>
    </source>
</evidence>
<comment type="pathway">
    <text evidence="2">Cell wall biogenesis; peptidoglycan biosynthesis.</text>
</comment>
<evidence type="ECO:0000256" key="11">
    <source>
        <dbReference type="ARBA" id="ARBA00022984"/>
    </source>
</evidence>
<accession>A0A2M8PZB0</accession>
<organism evidence="21 22">
    <name type="scientific">Candidatus Thermofonsia Clade 1 bacterium</name>
    <dbReference type="NCBI Taxonomy" id="2364210"/>
    <lineage>
        <taxon>Bacteria</taxon>
        <taxon>Bacillati</taxon>
        <taxon>Chloroflexota</taxon>
        <taxon>Candidatus Thermofontia</taxon>
        <taxon>Candidatus Thermofonsia Clade 1</taxon>
    </lineage>
</organism>
<evidence type="ECO:0000256" key="2">
    <source>
        <dbReference type="ARBA" id="ARBA00004752"/>
    </source>
</evidence>
<evidence type="ECO:0000256" key="3">
    <source>
        <dbReference type="ARBA" id="ARBA00022475"/>
    </source>
</evidence>
<dbReference type="InterPro" id="IPR023346">
    <property type="entry name" value="Lysozyme-like_dom_sf"/>
</dbReference>
<dbReference type="SUPFAM" id="SSF56601">
    <property type="entry name" value="beta-lactamase/transpeptidase-like"/>
    <property type="match status" value="1"/>
</dbReference>
<dbReference type="PANTHER" id="PTHR32282">
    <property type="entry name" value="BINDING PROTEIN TRANSPEPTIDASE, PUTATIVE-RELATED"/>
    <property type="match status" value="1"/>
</dbReference>
<keyword evidence="8 18" id="KW-0812">Transmembrane</keyword>
<dbReference type="InterPro" id="IPR012338">
    <property type="entry name" value="Beta-lactam/transpept-like"/>
</dbReference>
<evidence type="ECO:0000256" key="6">
    <source>
        <dbReference type="ARBA" id="ARBA00022676"/>
    </source>
</evidence>
<proteinExistence type="predicted"/>
<dbReference type="GO" id="GO:0009252">
    <property type="term" value="P:peptidoglycan biosynthetic process"/>
    <property type="evidence" value="ECO:0007669"/>
    <property type="project" value="UniProtKB-KW"/>
</dbReference>
<evidence type="ECO:0000256" key="12">
    <source>
        <dbReference type="ARBA" id="ARBA00022989"/>
    </source>
</evidence>
<evidence type="ECO:0000256" key="15">
    <source>
        <dbReference type="ARBA" id="ARBA00023316"/>
    </source>
</evidence>
<evidence type="ECO:0000256" key="5">
    <source>
        <dbReference type="ARBA" id="ARBA00022670"/>
    </source>
</evidence>
<dbReference type="InterPro" id="IPR011815">
    <property type="entry name" value="PBP_1c"/>
</dbReference>
<dbReference type="FunFam" id="1.10.3810.10:FF:000003">
    <property type="entry name" value="Penicillin-binding protein 1a"/>
    <property type="match status" value="1"/>
</dbReference>
<comment type="catalytic activity">
    <reaction evidence="16">
        <text>Preferential cleavage: (Ac)2-L-Lys-D-Ala-|-D-Ala. Also transpeptidation of peptidyl-alanyl moieties that are N-acyl substituents of D-alanine.</text>
        <dbReference type="EC" id="3.4.16.4"/>
    </reaction>
</comment>
<evidence type="ECO:0000256" key="9">
    <source>
        <dbReference type="ARBA" id="ARBA00022801"/>
    </source>
</evidence>
<name>A0A2M8PZB0_9CHLR</name>
<keyword evidence="10" id="KW-0133">Cell shape</keyword>
<dbReference type="Pfam" id="PF00905">
    <property type="entry name" value="Transpeptidase"/>
    <property type="match status" value="1"/>
</dbReference>
<comment type="subcellular location">
    <subcellularLocation>
        <location evidence="1">Cell membrane</location>
    </subcellularLocation>
</comment>
<evidence type="ECO:0000256" key="8">
    <source>
        <dbReference type="ARBA" id="ARBA00022692"/>
    </source>
</evidence>
<evidence type="ECO:0000256" key="13">
    <source>
        <dbReference type="ARBA" id="ARBA00023136"/>
    </source>
</evidence>
<dbReference type="GO" id="GO:0005886">
    <property type="term" value="C:plasma membrane"/>
    <property type="evidence" value="ECO:0007669"/>
    <property type="project" value="UniProtKB-SubCell"/>
</dbReference>
<keyword evidence="12 18" id="KW-1133">Transmembrane helix</keyword>
<keyword evidence="7" id="KW-0808">Transferase</keyword>
<keyword evidence="9" id="KW-0378">Hydrolase</keyword>
<evidence type="ECO:0000256" key="4">
    <source>
        <dbReference type="ARBA" id="ARBA00022645"/>
    </source>
</evidence>
<evidence type="ECO:0000256" key="17">
    <source>
        <dbReference type="ARBA" id="ARBA00049902"/>
    </source>
</evidence>
<dbReference type="InterPro" id="IPR001264">
    <property type="entry name" value="Glyco_trans_51"/>
</dbReference>
<dbReference type="GO" id="GO:0006508">
    <property type="term" value="P:proteolysis"/>
    <property type="evidence" value="ECO:0007669"/>
    <property type="project" value="UniProtKB-KW"/>
</dbReference>
<dbReference type="Proteomes" id="UP000228947">
    <property type="component" value="Unassembled WGS sequence"/>
</dbReference>